<proteinExistence type="predicted"/>
<organism evidence="1">
    <name type="scientific">Alexandrium monilatum</name>
    <dbReference type="NCBI Taxonomy" id="311494"/>
    <lineage>
        <taxon>Eukaryota</taxon>
        <taxon>Sar</taxon>
        <taxon>Alveolata</taxon>
        <taxon>Dinophyceae</taxon>
        <taxon>Gonyaulacales</taxon>
        <taxon>Pyrocystaceae</taxon>
        <taxon>Alexandrium</taxon>
    </lineage>
</organism>
<name>A0A7S4T1I7_9DINO</name>
<accession>A0A7S4T1I7</accession>
<sequence>MNKFDDMMAELSERVEGFKQVKLMTRRGVDLYSEDMTLYRSLSRLTVTNCEASRQDDKEAIMSRILDVERFDSHLQDIIFGDAGLMRKAFTGFGLLDAAVRTSRRLAALQEANMGDASDSDDALE</sequence>
<dbReference type="EMBL" id="HBNR01085156">
    <property type="protein sequence ID" value="CAE4662818.1"/>
    <property type="molecule type" value="Transcribed_RNA"/>
</dbReference>
<evidence type="ECO:0000313" key="1">
    <source>
        <dbReference type="EMBL" id="CAE4662818.1"/>
    </source>
</evidence>
<dbReference type="AlphaFoldDB" id="A0A7S4T1I7"/>
<protein>
    <submittedName>
        <fullName evidence="1">Uncharacterized protein</fullName>
    </submittedName>
</protein>
<gene>
    <name evidence="1" type="ORF">AMON00008_LOCUS60950</name>
</gene>
<reference evidence="1" key="1">
    <citation type="submission" date="2021-01" db="EMBL/GenBank/DDBJ databases">
        <authorList>
            <person name="Corre E."/>
            <person name="Pelletier E."/>
            <person name="Niang G."/>
            <person name="Scheremetjew M."/>
            <person name="Finn R."/>
            <person name="Kale V."/>
            <person name="Holt S."/>
            <person name="Cochrane G."/>
            <person name="Meng A."/>
            <person name="Brown T."/>
            <person name="Cohen L."/>
        </authorList>
    </citation>
    <scope>NUCLEOTIDE SEQUENCE</scope>
    <source>
        <strain evidence="1">CCMP3105</strain>
    </source>
</reference>